<accession>A0A915YI62</accession>
<dbReference type="Proteomes" id="UP001060919">
    <property type="component" value="Chromosome"/>
</dbReference>
<name>A0A915YI62_9BACT</name>
<evidence type="ECO:0000313" key="2">
    <source>
        <dbReference type="EMBL" id="BDS13633.1"/>
    </source>
</evidence>
<dbReference type="RefSeq" id="WP_264788889.1">
    <property type="nucleotide sequence ID" value="NZ_AP026867.1"/>
</dbReference>
<dbReference type="InterPro" id="IPR055151">
    <property type="entry name" value="GH113"/>
</dbReference>
<dbReference type="Gene3D" id="3.20.20.80">
    <property type="entry name" value="Glycosidases"/>
    <property type="match status" value="1"/>
</dbReference>
<dbReference type="InterPro" id="IPR017853">
    <property type="entry name" value="GH"/>
</dbReference>
<sequence>MKKLFLLICLLPFALLLFSGEQQRVAYKPELFYLGGIQINEADNLSWMNMLKQADMNTIEVTVYAEQGEWDSDSLRFDEKNEKVLSEIRTAKKAGINVVLILRVALDYSFMRNRFMWHGMILPKNEQLLANWFDRYEAFAMKWATIAAEEQVDVFSIGSEMNALSSTFTVWSIPPLYAYYNDIEAQNRSERRALKYESILKKEDYWVWGYDNYPSLKTYLEDRIQYNYTWGQQATFAGKKNRLSLMNQRRKQSLMAWKKLIKQVRTVYKGQLTYAANFDNYMEVAFWDDLDFIGINAYFGLRNANRKVEDATELKESLERGWKNVFYEIDAFRTTYGLKDKPMIFTELGYVNRENTTLAPWAGFGYSIVGTNKNERVIVWKREKEDLEERKFAMDALYKVVKQQQINLEGILYWKLTTHDYHLPHEPFALHLTPNAKDSLQTSLAQFARLDD</sequence>
<dbReference type="Pfam" id="PF22612">
    <property type="entry name" value="GH113"/>
    <property type="match status" value="2"/>
</dbReference>
<feature type="signal peptide" evidence="1">
    <location>
        <begin position="1"/>
        <end position="24"/>
    </location>
</feature>
<organism evidence="2 3">
    <name type="scientific">Aureispira anguillae</name>
    <dbReference type="NCBI Taxonomy" id="2864201"/>
    <lineage>
        <taxon>Bacteria</taxon>
        <taxon>Pseudomonadati</taxon>
        <taxon>Bacteroidota</taxon>
        <taxon>Saprospiria</taxon>
        <taxon>Saprospirales</taxon>
        <taxon>Saprospiraceae</taxon>
        <taxon>Aureispira</taxon>
    </lineage>
</organism>
<dbReference type="EMBL" id="AP026867">
    <property type="protein sequence ID" value="BDS13633.1"/>
    <property type="molecule type" value="Genomic_DNA"/>
</dbReference>
<feature type="chain" id="PRO_5037668509" description="Glycoside hydrolase family 42 N-terminal domain-containing protein" evidence="1">
    <location>
        <begin position="25"/>
        <end position="452"/>
    </location>
</feature>
<keyword evidence="1" id="KW-0732">Signal</keyword>
<dbReference type="AlphaFoldDB" id="A0A915YI62"/>
<dbReference type="SUPFAM" id="SSF51445">
    <property type="entry name" value="(Trans)glycosidases"/>
    <property type="match status" value="1"/>
</dbReference>
<reference evidence="2" key="1">
    <citation type="submission" date="2022-09" db="EMBL/GenBank/DDBJ databases">
        <title>Aureispira anguillicida sp. nov., isolated from Leptocephalus of Japanese eel Anguilla japonica.</title>
        <authorList>
            <person name="Yuasa K."/>
            <person name="Mekata T."/>
            <person name="Ikunari K."/>
        </authorList>
    </citation>
    <scope>NUCLEOTIDE SEQUENCE</scope>
    <source>
        <strain evidence="2">EL160426</strain>
    </source>
</reference>
<evidence type="ECO:0000313" key="3">
    <source>
        <dbReference type="Proteomes" id="UP001060919"/>
    </source>
</evidence>
<protein>
    <recommendedName>
        <fullName evidence="4">Glycoside hydrolase family 42 N-terminal domain-containing protein</fullName>
    </recommendedName>
</protein>
<dbReference type="KEGG" id="aup:AsAng_0043720"/>
<evidence type="ECO:0000256" key="1">
    <source>
        <dbReference type="SAM" id="SignalP"/>
    </source>
</evidence>
<evidence type="ECO:0008006" key="4">
    <source>
        <dbReference type="Google" id="ProtNLM"/>
    </source>
</evidence>
<proteinExistence type="predicted"/>
<gene>
    <name evidence="2" type="ORF">AsAng_0043720</name>
</gene>
<keyword evidence="3" id="KW-1185">Reference proteome</keyword>